<evidence type="ECO:0000256" key="2">
    <source>
        <dbReference type="SAM" id="MobiDB-lite"/>
    </source>
</evidence>
<gene>
    <name evidence="3" type="ORF">METBISCDRAFT_23999</name>
</gene>
<keyword evidence="1" id="KW-0175">Coiled coil</keyword>
<protein>
    <submittedName>
        <fullName evidence="3">Uncharacterized protein</fullName>
    </submittedName>
</protein>
<proteinExistence type="predicted"/>
<dbReference type="AlphaFoldDB" id="A0A4V1J2T3"/>
<dbReference type="OrthoDB" id="4095746at2759"/>
<sequence length="279" mass="31037">MPRQPEYREPVEQLTKHGYASSMLNGTTVEGGLRSITYKSIYAQQLVENLDRVRRVMAPLPPEVLLLRDTALGEDRIRALWAEVDALRARVPVRDIATDVLVADLNEQLDRELTNGKTIGPEYQARVIAACGDVAPDNSIVFKKFISKEPVATMEAVEGFDGTMYHQAAERRREEERFENERFALEAKRLEEEAMMEEMKIRQQEQWLQKLQEQSGAHGGNGVSGGRVAGGPQARHGAPPMDLDTPVPAPPYTGDLSLNVQPYLRTSSYGDSCTSTPGN</sequence>
<evidence type="ECO:0000256" key="1">
    <source>
        <dbReference type="SAM" id="Coils"/>
    </source>
</evidence>
<keyword evidence="4" id="KW-1185">Reference proteome</keyword>
<accession>A0A4V1J2T3</accession>
<reference evidence="4" key="1">
    <citation type="journal article" date="2018" name="Nat. Microbiol.">
        <title>Leveraging single-cell genomics to expand the fungal tree of life.</title>
        <authorList>
            <person name="Ahrendt S.R."/>
            <person name="Quandt C.A."/>
            <person name="Ciobanu D."/>
            <person name="Clum A."/>
            <person name="Salamov A."/>
            <person name="Andreopoulos B."/>
            <person name="Cheng J.F."/>
            <person name="Woyke T."/>
            <person name="Pelin A."/>
            <person name="Henrissat B."/>
            <person name="Reynolds N.K."/>
            <person name="Benny G.L."/>
            <person name="Smith M.E."/>
            <person name="James T.Y."/>
            <person name="Grigoriev I.V."/>
        </authorList>
    </citation>
    <scope>NUCLEOTIDE SEQUENCE [LARGE SCALE GENOMIC DNA]</scope>
    <source>
        <strain evidence="4">Baker2002</strain>
    </source>
</reference>
<feature type="compositionally biased region" description="Gly residues" evidence="2">
    <location>
        <begin position="217"/>
        <end position="229"/>
    </location>
</feature>
<evidence type="ECO:0000313" key="3">
    <source>
        <dbReference type="EMBL" id="RKP29659.1"/>
    </source>
</evidence>
<dbReference type="Proteomes" id="UP000268321">
    <property type="component" value="Unassembled WGS sequence"/>
</dbReference>
<evidence type="ECO:0000313" key="4">
    <source>
        <dbReference type="Proteomes" id="UP000268321"/>
    </source>
</evidence>
<organism evidence="3 4">
    <name type="scientific">Metschnikowia bicuspidata</name>
    <dbReference type="NCBI Taxonomy" id="27322"/>
    <lineage>
        <taxon>Eukaryota</taxon>
        <taxon>Fungi</taxon>
        <taxon>Dikarya</taxon>
        <taxon>Ascomycota</taxon>
        <taxon>Saccharomycotina</taxon>
        <taxon>Pichiomycetes</taxon>
        <taxon>Metschnikowiaceae</taxon>
        <taxon>Metschnikowia</taxon>
    </lineage>
</organism>
<name>A0A4V1J2T3_9ASCO</name>
<feature type="region of interest" description="Disordered" evidence="2">
    <location>
        <begin position="211"/>
        <end position="258"/>
    </location>
</feature>
<dbReference type="EMBL" id="ML004478">
    <property type="protein sequence ID" value="RKP29659.1"/>
    <property type="molecule type" value="Genomic_DNA"/>
</dbReference>
<feature type="coiled-coil region" evidence="1">
    <location>
        <begin position="173"/>
        <end position="200"/>
    </location>
</feature>